<reference evidence="1" key="1">
    <citation type="submission" date="2020-07" db="EMBL/GenBank/DDBJ databases">
        <title>Genome sequence and genetic diversity analysis of an under-domesticated orphan crop, white fonio (Digitaria exilis).</title>
        <authorList>
            <person name="Bennetzen J.L."/>
            <person name="Chen S."/>
            <person name="Ma X."/>
            <person name="Wang X."/>
            <person name="Yssel A.E.J."/>
            <person name="Chaluvadi S.R."/>
            <person name="Johnson M."/>
            <person name="Gangashetty P."/>
            <person name="Hamidou F."/>
            <person name="Sanogo M.D."/>
            <person name="Zwaenepoel A."/>
            <person name="Wallace J."/>
            <person name="Van De Peer Y."/>
            <person name="Van Deynze A."/>
        </authorList>
    </citation>
    <scope>NUCLEOTIDE SEQUENCE</scope>
    <source>
        <tissue evidence="1">Leaves</tissue>
    </source>
</reference>
<proteinExistence type="predicted"/>
<dbReference type="EMBL" id="JACEFO010001785">
    <property type="protein sequence ID" value="KAF8702580.1"/>
    <property type="molecule type" value="Genomic_DNA"/>
</dbReference>
<name>A0A835BMP5_9POAL</name>
<gene>
    <name evidence="1" type="ORF">HU200_032964</name>
</gene>
<evidence type="ECO:0000313" key="1">
    <source>
        <dbReference type="EMBL" id="KAF8702580.1"/>
    </source>
</evidence>
<organism evidence="1 2">
    <name type="scientific">Digitaria exilis</name>
    <dbReference type="NCBI Taxonomy" id="1010633"/>
    <lineage>
        <taxon>Eukaryota</taxon>
        <taxon>Viridiplantae</taxon>
        <taxon>Streptophyta</taxon>
        <taxon>Embryophyta</taxon>
        <taxon>Tracheophyta</taxon>
        <taxon>Spermatophyta</taxon>
        <taxon>Magnoliopsida</taxon>
        <taxon>Liliopsida</taxon>
        <taxon>Poales</taxon>
        <taxon>Poaceae</taxon>
        <taxon>PACMAD clade</taxon>
        <taxon>Panicoideae</taxon>
        <taxon>Panicodae</taxon>
        <taxon>Paniceae</taxon>
        <taxon>Anthephorinae</taxon>
        <taxon>Digitaria</taxon>
    </lineage>
</organism>
<dbReference type="Proteomes" id="UP000636709">
    <property type="component" value="Unassembled WGS sequence"/>
</dbReference>
<dbReference type="AlphaFoldDB" id="A0A835BMP5"/>
<comment type="caution">
    <text evidence="1">The sequence shown here is derived from an EMBL/GenBank/DDBJ whole genome shotgun (WGS) entry which is preliminary data.</text>
</comment>
<sequence length="149" mass="16835">MFDDVPSLEEIVGFAWENFRCRGDDEMTLRGRVDCGRAGVPNFAPVNLSSEKNWDQYKKLVGNASIMFEVVVDIGRRTVGIVGRIVEARLVGHMATQESIISQVEFGGRQHDAFEMNETYRDGGVAMAHDDFPNDIFERDEAEMDKDEI</sequence>
<keyword evidence="2" id="KW-1185">Reference proteome</keyword>
<dbReference type="OrthoDB" id="689494at2759"/>
<evidence type="ECO:0000313" key="2">
    <source>
        <dbReference type="Proteomes" id="UP000636709"/>
    </source>
</evidence>
<accession>A0A835BMP5</accession>
<protein>
    <submittedName>
        <fullName evidence="1">Uncharacterized protein</fullName>
    </submittedName>
</protein>